<reference evidence="1" key="1">
    <citation type="journal article" date="2014" name="Front. Microbiol.">
        <title>High frequency of phylogenetically diverse reductive dehalogenase-homologous genes in deep subseafloor sedimentary metagenomes.</title>
        <authorList>
            <person name="Kawai M."/>
            <person name="Futagami T."/>
            <person name="Toyoda A."/>
            <person name="Takaki Y."/>
            <person name="Nishi S."/>
            <person name="Hori S."/>
            <person name="Arai W."/>
            <person name="Tsubouchi T."/>
            <person name="Morono Y."/>
            <person name="Uchiyama I."/>
            <person name="Ito T."/>
            <person name="Fujiyama A."/>
            <person name="Inagaki F."/>
            <person name="Takami H."/>
        </authorList>
    </citation>
    <scope>NUCLEOTIDE SEQUENCE</scope>
    <source>
        <strain evidence="1">Expedition CK06-06</strain>
    </source>
</reference>
<organism evidence="1">
    <name type="scientific">marine sediment metagenome</name>
    <dbReference type="NCBI Taxonomy" id="412755"/>
    <lineage>
        <taxon>unclassified sequences</taxon>
        <taxon>metagenomes</taxon>
        <taxon>ecological metagenomes</taxon>
    </lineage>
</organism>
<name>X0TL70_9ZZZZ</name>
<dbReference type="AlphaFoldDB" id="X0TL70"/>
<protein>
    <submittedName>
        <fullName evidence="1">Uncharacterized protein</fullName>
    </submittedName>
</protein>
<accession>X0TL70</accession>
<proteinExistence type="predicted"/>
<evidence type="ECO:0000313" key="1">
    <source>
        <dbReference type="EMBL" id="GAF87996.1"/>
    </source>
</evidence>
<comment type="caution">
    <text evidence="1">The sequence shown here is derived from an EMBL/GenBank/DDBJ whole genome shotgun (WGS) entry which is preliminary data.</text>
</comment>
<dbReference type="EMBL" id="BARS01011258">
    <property type="protein sequence ID" value="GAF87996.1"/>
    <property type="molecule type" value="Genomic_DNA"/>
</dbReference>
<sequence>MSKRLSDRKTDHLRCRTCGANRDYIEGTGDDLKCTLCGSKWKRYREKLSDIVVDMETLPIDDPAHEHRVRLKKVLKDKK</sequence>
<gene>
    <name evidence="1" type="ORF">S01H1_20542</name>
</gene>